<proteinExistence type="predicted"/>
<protein>
    <submittedName>
        <fullName evidence="2">Beta-lactamase class A</fullName>
    </submittedName>
</protein>
<dbReference type="PANTHER" id="PTHR35333:SF3">
    <property type="entry name" value="BETA-LACTAMASE-TYPE TRANSPEPTIDASE FOLD CONTAINING PROTEIN"/>
    <property type="match status" value="1"/>
</dbReference>
<organism evidence="2 3">
    <name type="scientific">Selenomonas ruminantium</name>
    <dbReference type="NCBI Taxonomy" id="971"/>
    <lineage>
        <taxon>Bacteria</taxon>
        <taxon>Bacillati</taxon>
        <taxon>Bacillota</taxon>
        <taxon>Negativicutes</taxon>
        <taxon>Selenomonadales</taxon>
        <taxon>Selenomonadaceae</taxon>
        <taxon>Selenomonas</taxon>
    </lineage>
</organism>
<dbReference type="InterPro" id="IPR045155">
    <property type="entry name" value="Beta-lactam_cat"/>
</dbReference>
<dbReference type="AlphaFoldDB" id="A0A1H0U0S9"/>
<dbReference type="EMBL" id="FNJQ01000027">
    <property type="protein sequence ID" value="SDP59751.1"/>
    <property type="molecule type" value="Genomic_DNA"/>
</dbReference>
<evidence type="ECO:0000313" key="3">
    <source>
        <dbReference type="Proteomes" id="UP000182412"/>
    </source>
</evidence>
<gene>
    <name evidence="2" type="ORF">SAMN05216366_12754</name>
</gene>
<dbReference type="InterPro" id="IPR012338">
    <property type="entry name" value="Beta-lactam/transpept-like"/>
</dbReference>
<dbReference type="RefSeq" id="WP_081342550.1">
    <property type="nucleotide sequence ID" value="NZ_FNJQ01000027.1"/>
</dbReference>
<dbReference type="Proteomes" id="UP000182412">
    <property type="component" value="Unassembled WGS sequence"/>
</dbReference>
<dbReference type="GO" id="GO:0008800">
    <property type="term" value="F:beta-lactamase activity"/>
    <property type="evidence" value="ECO:0007669"/>
    <property type="project" value="InterPro"/>
</dbReference>
<accession>A0A1H0U0S9</accession>
<dbReference type="InterPro" id="IPR000871">
    <property type="entry name" value="Beta-lactam_class-A"/>
</dbReference>
<dbReference type="OrthoDB" id="9775096at2"/>
<reference evidence="2 3" key="1">
    <citation type="submission" date="2016-10" db="EMBL/GenBank/DDBJ databases">
        <authorList>
            <person name="de Groot N.N."/>
        </authorList>
    </citation>
    <scope>NUCLEOTIDE SEQUENCE [LARGE SCALE GENOMIC DNA]</scope>
    <source>
        <strain evidence="2 3">S137</strain>
    </source>
</reference>
<evidence type="ECO:0000259" key="1">
    <source>
        <dbReference type="Pfam" id="PF13354"/>
    </source>
</evidence>
<evidence type="ECO:0000313" key="2">
    <source>
        <dbReference type="EMBL" id="SDP59751.1"/>
    </source>
</evidence>
<dbReference type="Gene3D" id="3.40.710.10">
    <property type="entry name" value="DD-peptidase/beta-lactamase superfamily"/>
    <property type="match status" value="1"/>
</dbReference>
<dbReference type="PANTHER" id="PTHR35333">
    <property type="entry name" value="BETA-LACTAMASE"/>
    <property type="match status" value="1"/>
</dbReference>
<feature type="domain" description="Beta-lactamase class A catalytic" evidence="1">
    <location>
        <begin position="99"/>
        <end position="293"/>
    </location>
</feature>
<name>A0A1H0U0S9_SELRU</name>
<dbReference type="GO" id="GO:0046677">
    <property type="term" value="P:response to antibiotic"/>
    <property type="evidence" value="ECO:0007669"/>
    <property type="project" value="InterPro"/>
</dbReference>
<sequence length="321" mass="35746">MKRKVRHSVTFKRIFTFFAVVATLEVGGIVSAALWMHHGDGKLAAQAAANFAMGEKKSIRTDRAADEGDLQANTARIIGTSKNQMSVYFLRPDREIEPFLYNQRQMSPASIIKLFVMAKTMQDVHDGRLSLEDKVTIRKNDVVGGAGVTTWYDIGQQRTIRQLLTVMITDSDNTATNILIDKLGMKNINQYIAQSGYSDTVLAHKMMLSNGGRKNLSSVRDLGHLLTKLYYHQLVGPEEDEFMLSVLKQQHDKECLGSALNGYTIAHKTGEVTGVYTDGGIFIGKDEDFILVIINNGTEGRVDTIDKMQQLARYYAGTTKN</sequence>
<dbReference type="SUPFAM" id="SSF56601">
    <property type="entry name" value="beta-lactamase/transpeptidase-like"/>
    <property type="match status" value="1"/>
</dbReference>
<dbReference type="GO" id="GO:0030655">
    <property type="term" value="P:beta-lactam antibiotic catabolic process"/>
    <property type="evidence" value="ECO:0007669"/>
    <property type="project" value="InterPro"/>
</dbReference>
<dbReference type="Pfam" id="PF13354">
    <property type="entry name" value="Beta-lactamase2"/>
    <property type="match status" value="1"/>
</dbReference>